<evidence type="ECO:0000256" key="13">
    <source>
        <dbReference type="ARBA" id="ARBA00033450"/>
    </source>
</evidence>
<evidence type="ECO:0000256" key="3">
    <source>
        <dbReference type="ARBA" id="ARBA00007261"/>
    </source>
</evidence>
<dbReference type="InterPro" id="IPR001431">
    <property type="entry name" value="Pept_M16_Zn_BS"/>
</dbReference>
<evidence type="ECO:0000256" key="5">
    <source>
        <dbReference type="ARBA" id="ARBA00017565"/>
    </source>
</evidence>
<organism evidence="19 20">
    <name type="scientific">Candidatus Lambdaproteobacteria bacterium RIFOXYD2_FULL_50_16</name>
    <dbReference type="NCBI Taxonomy" id="1817772"/>
    <lineage>
        <taxon>Bacteria</taxon>
        <taxon>Pseudomonadati</taxon>
        <taxon>Pseudomonadota</taxon>
        <taxon>Candidatus Lambdaproteobacteria</taxon>
    </lineage>
</organism>
<name>A0A1F6G9Y1_9PROT</name>
<evidence type="ECO:0000259" key="18">
    <source>
        <dbReference type="Pfam" id="PF22456"/>
    </source>
</evidence>
<keyword evidence="9" id="KW-0862">Zinc</keyword>
<evidence type="ECO:0000313" key="20">
    <source>
        <dbReference type="Proteomes" id="UP000178449"/>
    </source>
</evidence>
<evidence type="ECO:0000256" key="2">
    <source>
        <dbReference type="ARBA" id="ARBA00002184"/>
    </source>
</evidence>
<dbReference type="GO" id="GO:0005829">
    <property type="term" value="C:cytosol"/>
    <property type="evidence" value="ECO:0007669"/>
    <property type="project" value="TreeGrafter"/>
</dbReference>
<dbReference type="InterPro" id="IPR032632">
    <property type="entry name" value="Peptidase_M16_M"/>
</dbReference>
<dbReference type="GO" id="GO:0046872">
    <property type="term" value="F:metal ion binding"/>
    <property type="evidence" value="ECO:0007669"/>
    <property type="project" value="UniProtKB-KW"/>
</dbReference>
<accession>A0A1F6G9Y1</accession>
<dbReference type="STRING" id="1817772.A2527_10075"/>
<dbReference type="InterPro" id="IPR011765">
    <property type="entry name" value="Pept_M16_N"/>
</dbReference>
<evidence type="ECO:0000256" key="11">
    <source>
        <dbReference type="ARBA" id="ARBA00029597"/>
    </source>
</evidence>
<keyword evidence="10" id="KW-0482">Metalloprotease</keyword>
<feature type="domain" description="Peptidase M16 C-terminal" evidence="16">
    <location>
        <begin position="215"/>
        <end position="381"/>
    </location>
</feature>
<dbReference type="InterPro" id="IPR054734">
    <property type="entry name" value="PqqF-like_C_4"/>
</dbReference>
<dbReference type="Pfam" id="PF16187">
    <property type="entry name" value="Peptidase_M16_M"/>
    <property type="match status" value="1"/>
</dbReference>
<evidence type="ECO:0000256" key="7">
    <source>
        <dbReference type="ARBA" id="ARBA00022723"/>
    </source>
</evidence>
<protein>
    <recommendedName>
        <fullName evidence="5">Protease 3</fullName>
        <ecNumber evidence="4">3.4.24.55</ecNumber>
    </recommendedName>
    <alternativeName>
        <fullName evidence="13">Pitrilysin</fullName>
    </alternativeName>
    <alternativeName>
        <fullName evidence="12">Protease III</fullName>
    </alternativeName>
    <alternativeName>
        <fullName evidence="11">Protease pi</fullName>
    </alternativeName>
</protein>
<dbReference type="PANTHER" id="PTHR43690">
    <property type="entry name" value="NARDILYSIN"/>
    <property type="match status" value="1"/>
</dbReference>
<evidence type="ECO:0000256" key="6">
    <source>
        <dbReference type="ARBA" id="ARBA00022670"/>
    </source>
</evidence>
<sequence>MKTQRLFVTGLLVAFAALITFWYLQNQPQGIKKSPTDTRQYRSITLENGLTALLISDPKADRSAAALSVQVGQMQDPPTRQGLAHYLEHMLFLGTEKFPDPDSFGRYLSEQGGETNAFTSLENTNYHFMVNRDHLEPALDRFAQFFVAPLFAKEFAFREVNAVDSEHQKNKMSDFRRIYQLGRSSFNPSHPFSRFSTGSLESLGGEKLDPEALQKDLRDFYEQHYSANLMSLAILGIEPLDQLEQMVKTHFSAIKNKNLPAPGATGIQPILDPLPRIFEVEPIEEARQIKWSFLIPPQKENYREKPSLVISSLLGDEGTGSLLSMFKAKGWASKLNASGEFGVGDFSQFEVIVDLTPEGLKHWSEMTEDLFAYIELIKNEPNLNRYQLEMNRIGALEFQFEDKEQSLDLVRRLATELREVPPEEVLSYRYQFPPLKSGEEQKILARLTPQNMTLFLVAKGLKTNQTEPWYGTQFQKTQPLPEDLALWSHPRSVAGLALPPPNPFIADSAELVKRDQTSDVPQLILEEVGLKLWFEQEGRFNSPKVKLAVYFSSPKAYDSPSHAALAKIYTLMVQEELNEWAYPASVAGLNYRIDNGVRGLELQLEGYPANLPKLSAKVIEAMKLPKIDLLLFERVKRDLTESRQNQRYGQAYHRAIYELYYLTNQQLWHNDDYLAVLGDLTPADLSQFRDEFLSQLHLEVLALGNLSQAQAGSWTTEIKKGLGAPPLAESEILEQKAAQLEPGAKGFQLAVEDNNSAIIEYFQLGPETPAQTATLQLLAQIIEKPAYHRLRTLEQLGYIVWSSRQAQLGVEGLSIIVQSSQRDPVYLRDRIHAFLRDFESELVAMPEAEFNRYRDALAQAARIKPKNLNEEFRRHWSKIIEQDYQFNKEVLLATEVEKTTSEQVQALYQQLTGPKSKALSIEAFAKGLVLKPDKVPLITNKKERKLVQQYYPNRPDRLSRAINQAQDLK</sequence>
<evidence type="ECO:0000259" key="17">
    <source>
        <dbReference type="Pfam" id="PF16187"/>
    </source>
</evidence>
<dbReference type="PROSITE" id="PS00143">
    <property type="entry name" value="INSULINASE"/>
    <property type="match status" value="1"/>
</dbReference>
<evidence type="ECO:0000313" key="19">
    <source>
        <dbReference type="EMBL" id="OGG94915.1"/>
    </source>
</evidence>
<evidence type="ECO:0000256" key="1">
    <source>
        <dbReference type="ARBA" id="ARBA00001947"/>
    </source>
</evidence>
<dbReference type="GO" id="GO:0043171">
    <property type="term" value="P:peptide catabolic process"/>
    <property type="evidence" value="ECO:0007669"/>
    <property type="project" value="TreeGrafter"/>
</dbReference>
<keyword evidence="8" id="KW-0378">Hydrolase</keyword>
<evidence type="ECO:0000256" key="9">
    <source>
        <dbReference type="ARBA" id="ARBA00022833"/>
    </source>
</evidence>
<dbReference type="Pfam" id="PF22456">
    <property type="entry name" value="PqqF-like_C_4"/>
    <property type="match status" value="1"/>
</dbReference>
<comment type="function">
    <text evidence="2">Endopeptidase that degrades small peptides of less than 7 kDa, such as glucagon and insulin.</text>
</comment>
<feature type="domain" description="Peptidase M16 middle/third" evidence="17">
    <location>
        <begin position="398"/>
        <end position="675"/>
    </location>
</feature>
<dbReference type="InterPro" id="IPR007863">
    <property type="entry name" value="Peptidase_M16_C"/>
</dbReference>
<dbReference type="Gene3D" id="3.30.830.10">
    <property type="entry name" value="Metalloenzyme, LuxS/M16 peptidase-like"/>
    <property type="match status" value="4"/>
</dbReference>
<comment type="similarity">
    <text evidence="3 14">Belongs to the peptidase M16 family.</text>
</comment>
<evidence type="ECO:0000259" key="16">
    <source>
        <dbReference type="Pfam" id="PF05193"/>
    </source>
</evidence>
<dbReference type="FunFam" id="3.30.830.10:FF:000005">
    <property type="entry name" value="nardilysin isoform X1"/>
    <property type="match status" value="1"/>
</dbReference>
<dbReference type="FunFam" id="3.30.830.10:FF:000012">
    <property type="entry name" value="Protease 3"/>
    <property type="match status" value="1"/>
</dbReference>
<comment type="caution">
    <text evidence="19">The sequence shown here is derived from an EMBL/GenBank/DDBJ whole genome shotgun (WGS) entry which is preliminary data.</text>
</comment>
<comment type="cofactor">
    <cofactor evidence="1">
        <name>Zn(2+)</name>
        <dbReference type="ChEBI" id="CHEBI:29105"/>
    </cofactor>
</comment>
<dbReference type="EC" id="3.4.24.55" evidence="4"/>
<evidence type="ECO:0000259" key="15">
    <source>
        <dbReference type="Pfam" id="PF00675"/>
    </source>
</evidence>
<keyword evidence="6" id="KW-0645">Protease</keyword>
<dbReference type="GO" id="GO:0051603">
    <property type="term" value="P:proteolysis involved in protein catabolic process"/>
    <property type="evidence" value="ECO:0007669"/>
    <property type="project" value="TreeGrafter"/>
</dbReference>
<evidence type="ECO:0000256" key="10">
    <source>
        <dbReference type="ARBA" id="ARBA00023049"/>
    </source>
</evidence>
<keyword evidence="7" id="KW-0479">Metal-binding</keyword>
<evidence type="ECO:0000256" key="12">
    <source>
        <dbReference type="ARBA" id="ARBA00031184"/>
    </source>
</evidence>
<dbReference type="Proteomes" id="UP000178449">
    <property type="component" value="Unassembled WGS sequence"/>
</dbReference>
<dbReference type="Pfam" id="PF00675">
    <property type="entry name" value="Peptidase_M16"/>
    <property type="match status" value="1"/>
</dbReference>
<evidence type="ECO:0000256" key="4">
    <source>
        <dbReference type="ARBA" id="ARBA00012449"/>
    </source>
</evidence>
<reference evidence="19 20" key="1">
    <citation type="journal article" date="2016" name="Nat. Commun.">
        <title>Thousands of microbial genomes shed light on interconnected biogeochemical processes in an aquifer system.</title>
        <authorList>
            <person name="Anantharaman K."/>
            <person name="Brown C.T."/>
            <person name="Hug L.A."/>
            <person name="Sharon I."/>
            <person name="Castelle C.J."/>
            <person name="Probst A.J."/>
            <person name="Thomas B.C."/>
            <person name="Singh A."/>
            <person name="Wilkins M.J."/>
            <person name="Karaoz U."/>
            <person name="Brodie E.L."/>
            <person name="Williams K.H."/>
            <person name="Hubbard S.S."/>
            <person name="Banfield J.F."/>
        </authorList>
    </citation>
    <scope>NUCLEOTIDE SEQUENCE [LARGE SCALE GENOMIC DNA]</scope>
</reference>
<dbReference type="EMBL" id="MFNE01000031">
    <property type="protein sequence ID" value="OGG94915.1"/>
    <property type="molecule type" value="Genomic_DNA"/>
</dbReference>
<dbReference type="InterPro" id="IPR050626">
    <property type="entry name" value="Peptidase_M16"/>
</dbReference>
<gene>
    <name evidence="19" type="ORF">A2527_10075</name>
</gene>
<dbReference type="Pfam" id="PF05193">
    <property type="entry name" value="Peptidase_M16_C"/>
    <property type="match status" value="1"/>
</dbReference>
<dbReference type="SUPFAM" id="SSF63411">
    <property type="entry name" value="LuxS/MPP-like metallohydrolase"/>
    <property type="match status" value="4"/>
</dbReference>
<dbReference type="InterPro" id="IPR011249">
    <property type="entry name" value="Metalloenz_LuxS/M16"/>
</dbReference>
<feature type="domain" description="Coenzyme PQQ synthesis protein F-like C-terminal lobe" evidence="18">
    <location>
        <begin position="777"/>
        <end position="876"/>
    </location>
</feature>
<evidence type="ECO:0000256" key="14">
    <source>
        <dbReference type="RuleBase" id="RU004447"/>
    </source>
</evidence>
<dbReference type="AlphaFoldDB" id="A0A1F6G9Y1"/>
<feature type="domain" description="Peptidase M16 N-terminal" evidence="15">
    <location>
        <begin position="53"/>
        <end position="188"/>
    </location>
</feature>
<evidence type="ECO:0000256" key="8">
    <source>
        <dbReference type="ARBA" id="ARBA00022801"/>
    </source>
</evidence>
<dbReference type="GO" id="GO:0004222">
    <property type="term" value="F:metalloendopeptidase activity"/>
    <property type="evidence" value="ECO:0007669"/>
    <property type="project" value="UniProtKB-EC"/>
</dbReference>
<proteinExistence type="inferred from homology"/>
<dbReference type="PANTHER" id="PTHR43690:SF18">
    <property type="entry name" value="INSULIN-DEGRADING ENZYME-RELATED"/>
    <property type="match status" value="1"/>
</dbReference>